<sequence length="131" mass="14291">MGPACQIGTVQGHGGSIMDWGVFSGHCLGSLLHVSTSLNAIRYVELLGDHLHPFMLLCNPHGVKGHHTAPKNLTELWTALANIWPVIPVERFQKLVEPVPRRVSAIIKASGVPTRFFVDISNSGALQFIYV</sequence>
<keyword evidence="2" id="KW-1185">Reference proteome</keyword>
<dbReference type="InterPro" id="IPR036397">
    <property type="entry name" value="RNaseH_sf"/>
</dbReference>
<dbReference type="AlphaFoldDB" id="A0A8X6SP89"/>
<dbReference type="EMBL" id="BMAU01021335">
    <property type="protein sequence ID" value="GFY15781.1"/>
    <property type="molecule type" value="Genomic_DNA"/>
</dbReference>
<name>A0A8X6SP89_TRICX</name>
<evidence type="ECO:0000313" key="1">
    <source>
        <dbReference type="EMBL" id="GFY15781.1"/>
    </source>
</evidence>
<dbReference type="Proteomes" id="UP000887159">
    <property type="component" value="Unassembled WGS sequence"/>
</dbReference>
<organism evidence="1 2">
    <name type="scientific">Trichonephila clavipes</name>
    <name type="common">Golden silk orbweaver</name>
    <name type="synonym">Nephila clavipes</name>
    <dbReference type="NCBI Taxonomy" id="2585209"/>
    <lineage>
        <taxon>Eukaryota</taxon>
        <taxon>Metazoa</taxon>
        <taxon>Ecdysozoa</taxon>
        <taxon>Arthropoda</taxon>
        <taxon>Chelicerata</taxon>
        <taxon>Arachnida</taxon>
        <taxon>Araneae</taxon>
        <taxon>Araneomorphae</taxon>
        <taxon>Entelegynae</taxon>
        <taxon>Araneoidea</taxon>
        <taxon>Nephilidae</taxon>
        <taxon>Trichonephila</taxon>
    </lineage>
</organism>
<gene>
    <name evidence="1" type="primary">TCB2_25</name>
    <name evidence="1" type="ORF">TNCV_1284261</name>
</gene>
<reference evidence="1" key="1">
    <citation type="submission" date="2020-08" db="EMBL/GenBank/DDBJ databases">
        <title>Multicomponent nature underlies the extraordinary mechanical properties of spider dragline silk.</title>
        <authorList>
            <person name="Kono N."/>
            <person name="Nakamura H."/>
            <person name="Mori M."/>
            <person name="Yoshida Y."/>
            <person name="Ohtoshi R."/>
            <person name="Malay A.D."/>
            <person name="Moran D.A.P."/>
            <person name="Tomita M."/>
            <person name="Numata K."/>
            <person name="Arakawa K."/>
        </authorList>
    </citation>
    <scope>NUCLEOTIDE SEQUENCE</scope>
</reference>
<comment type="caution">
    <text evidence="1">The sequence shown here is derived from an EMBL/GenBank/DDBJ whole genome shotgun (WGS) entry which is preliminary data.</text>
</comment>
<protein>
    <submittedName>
        <fullName evidence="1">Transposable element Tcb2 transposase</fullName>
    </submittedName>
</protein>
<dbReference type="Gene3D" id="3.30.420.10">
    <property type="entry name" value="Ribonuclease H-like superfamily/Ribonuclease H"/>
    <property type="match status" value="2"/>
</dbReference>
<accession>A0A8X6SP89</accession>
<proteinExistence type="predicted"/>
<evidence type="ECO:0000313" key="2">
    <source>
        <dbReference type="Proteomes" id="UP000887159"/>
    </source>
</evidence>
<dbReference type="GO" id="GO:0003676">
    <property type="term" value="F:nucleic acid binding"/>
    <property type="evidence" value="ECO:0007669"/>
    <property type="project" value="InterPro"/>
</dbReference>